<feature type="compositionally biased region" description="Polar residues" evidence="1">
    <location>
        <begin position="457"/>
        <end position="468"/>
    </location>
</feature>
<keyword evidence="2" id="KW-0732">Signal</keyword>
<dbReference type="Proteomes" id="UP000886653">
    <property type="component" value="Unassembled WGS sequence"/>
</dbReference>
<feature type="region of interest" description="Disordered" evidence="1">
    <location>
        <begin position="428"/>
        <end position="468"/>
    </location>
</feature>
<organism evidence="3 4">
    <name type="scientific">Cronartium quercuum f. sp. fusiforme G11</name>
    <dbReference type="NCBI Taxonomy" id="708437"/>
    <lineage>
        <taxon>Eukaryota</taxon>
        <taxon>Fungi</taxon>
        <taxon>Dikarya</taxon>
        <taxon>Basidiomycota</taxon>
        <taxon>Pucciniomycotina</taxon>
        <taxon>Pucciniomycetes</taxon>
        <taxon>Pucciniales</taxon>
        <taxon>Coleosporiaceae</taxon>
        <taxon>Cronartium</taxon>
    </lineage>
</organism>
<evidence type="ECO:0000313" key="4">
    <source>
        <dbReference type="Proteomes" id="UP000886653"/>
    </source>
</evidence>
<evidence type="ECO:0000256" key="2">
    <source>
        <dbReference type="SAM" id="SignalP"/>
    </source>
</evidence>
<feature type="chain" id="PRO_5040363618" evidence="2">
    <location>
        <begin position="27"/>
        <end position="468"/>
    </location>
</feature>
<dbReference type="EMBL" id="MU167218">
    <property type="protein sequence ID" value="KAG0150646.1"/>
    <property type="molecule type" value="Genomic_DNA"/>
</dbReference>
<accession>A0A9P6NW83</accession>
<feature type="compositionally biased region" description="Basic and acidic residues" evidence="1">
    <location>
        <begin position="428"/>
        <end position="440"/>
    </location>
</feature>
<proteinExistence type="predicted"/>
<keyword evidence="4" id="KW-1185">Reference proteome</keyword>
<dbReference type="AlphaFoldDB" id="A0A9P6NW83"/>
<reference evidence="3" key="1">
    <citation type="submission" date="2013-11" db="EMBL/GenBank/DDBJ databases">
        <title>Genome sequence of the fusiform rust pathogen reveals effectors for host alternation and coevolution with pine.</title>
        <authorList>
            <consortium name="DOE Joint Genome Institute"/>
            <person name="Smith K."/>
            <person name="Pendleton A."/>
            <person name="Kubisiak T."/>
            <person name="Anderson C."/>
            <person name="Salamov A."/>
            <person name="Aerts A."/>
            <person name="Riley R."/>
            <person name="Clum A."/>
            <person name="Lindquist E."/>
            <person name="Ence D."/>
            <person name="Campbell M."/>
            <person name="Kronenberg Z."/>
            <person name="Feau N."/>
            <person name="Dhillon B."/>
            <person name="Hamelin R."/>
            <person name="Burleigh J."/>
            <person name="Smith J."/>
            <person name="Yandell M."/>
            <person name="Nelson C."/>
            <person name="Grigoriev I."/>
            <person name="Davis J."/>
        </authorList>
    </citation>
    <scope>NUCLEOTIDE SEQUENCE</scope>
    <source>
        <strain evidence="3">G11</strain>
    </source>
</reference>
<name>A0A9P6NW83_9BASI</name>
<protein>
    <submittedName>
        <fullName evidence="3">Uncharacterized protein</fullName>
    </submittedName>
</protein>
<evidence type="ECO:0000256" key="1">
    <source>
        <dbReference type="SAM" id="MobiDB-lite"/>
    </source>
</evidence>
<comment type="caution">
    <text evidence="3">The sequence shown here is derived from an EMBL/GenBank/DDBJ whole genome shotgun (WGS) entry which is preliminary data.</text>
</comment>
<gene>
    <name evidence="3" type="ORF">CROQUDRAFT_87842</name>
</gene>
<sequence length="468" mass="53791">MKSSLMTMCGLVIQSFFLHSPHLVLASASIAPVEVRPKTTLGFFNEHNSLAFKSAPMPPKQSRGSLLRRRFFRCCFGEGRRSVEGSPTREISEAREFVEGSLTQEEDRKHIAYALHEEAIVEFAKNQESLKPWFDFQDGPLSILHQIATSRRRLIQFGGSEEIKQYLRETKLPSLFVKFAESAEEKLLDMNKRPNTEENNQRFYLLRTLLEAELQDSEFSERLNSLDKRVTYVRGSRTFSEDPTFENSETIPVFQPQLTTEEWDQYQRSLSIDFEWMVYQLKAQRYYGHYLTSRQNTRIESHPISNILSVYGPEKLDPLFTKRGGTKPLDPKSYALDEFMTMQERDMNSKRLIEETKALGLRLVPGETYAQLNPRIAFLPLAIESIYGPYSKEAFGVLSSFSKTYSNSRDSQHLTPIIEPYLNLARKYQDRSESPPRHLTELIALNPDPVSPATEAGPSSSGQSRRAR</sequence>
<evidence type="ECO:0000313" key="3">
    <source>
        <dbReference type="EMBL" id="KAG0150646.1"/>
    </source>
</evidence>
<feature type="signal peptide" evidence="2">
    <location>
        <begin position="1"/>
        <end position="26"/>
    </location>
</feature>